<evidence type="ECO:0000256" key="12">
    <source>
        <dbReference type="ARBA" id="ARBA00030514"/>
    </source>
</evidence>
<dbReference type="Proteomes" id="UP000006055">
    <property type="component" value="Chromosome"/>
</dbReference>
<accession>I4C3C9</accession>
<dbReference type="InterPro" id="IPR011766">
    <property type="entry name" value="TPP_enzyme_TPP-bd"/>
</dbReference>
<keyword evidence="17" id="KW-0670">Pyruvate</keyword>
<evidence type="ECO:0000256" key="13">
    <source>
        <dbReference type="ARBA" id="ARBA00048332"/>
    </source>
</evidence>
<evidence type="ECO:0000256" key="7">
    <source>
        <dbReference type="ARBA" id="ARBA00022723"/>
    </source>
</evidence>
<dbReference type="EC" id="1.2.7.8" evidence="3 14"/>
<dbReference type="SUPFAM" id="SSF52922">
    <property type="entry name" value="TK C-terminal domain-like"/>
    <property type="match status" value="1"/>
</dbReference>
<dbReference type="InterPro" id="IPR017721">
    <property type="entry name" value="IorA"/>
</dbReference>
<feature type="binding site" evidence="15">
    <location>
        <position position="597"/>
    </location>
    <ligand>
        <name>[4Fe-4S] cluster</name>
        <dbReference type="ChEBI" id="CHEBI:49883"/>
        <label>2</label>
    </ligand>
</feature>
<dbReference type="Pfam" id="PF02775">
    <property type="entry name" value="TPP_enzyme_C"/>
    <property type="match status" value="1"/>
</dbReference>
<feature type="binding site" evidence="15">
    <location>
        <position position="622"/>
    </location>
    <ligand>
        <name>[4Fe-4S] cluster</name>
        <dbReference type="ChEBI" id="CHEBI:49883"/>
        <label>2</label>
    </ligand>
</feature>
<dbReference type="SUPFAM" id="SSF54862">
    <property type="entry name" value="4Fe-4S ferredoxins"/>
    <property type="match status" value="1"/>
</dbReference>
<dbReference type="PANTHER" id="PTHR43710:SF7">
    <property type="entry name" value="INDOLEPYRUVATE OXIDOREDUCTASE SUBUNIT IORA"/>
    <property type="match status" value="1"/>
</dbReference>
<evidence type="ECO:0000259" key="16">
    <source>
        <dbReference type="PROSITE" id="PS51379"/>
    </source>
</evidence>
<comment type="function">
    <text evidence="1 14">Catalyzes the ferredoxin-dependent oxidative decarboxylation of arylpyruvates.</text>
</comment>
<dbReference type="STRING" id="706587.Desti_1357"/>
<keyword evidence="9 14" id="KW-0560">Oxidoreductase</keyword>
<evidence type="ECO:0000256" key="5">
    <source>
        <dbReference type="ARBA" id="ARBA00022448"/>
    </source>
</evidence>
<dbReference type="InterPro" id="IPR017896">
    <property type="entry name" value="4Fe4S_Fe-S-bd"/>
</dbReference>
<keyword evidence="8 14" id="KW-0249">Electron transport</keyword>
<evidence type="ECO:0000256" key="6">
    <source>
        <dbReference type="ARBA" id="ARBA00022485"/>
    </source>
</evidence>
<evidence type="ECO:0000256" key="2">
    <source>
        <dbReference type="ARBA" id="ARBA00011238"/>
    </source>
</evidence>
<dbReference type="InterPro" id="IPR009014">
    <property type="entry name" value="Transketo_C/PFOR_II"/>
</dbReference>
<dbReference type="CDD" id="cd02008">
    <property type="entry name" value="TPP_IOR_alpha"/>
    <property type="match status" value="1"/>
</dbReference>
<evidence type="ECO:0000313" key="18">
    <source>
        <dbReference type="Proteomes" id="UP000006055"/>
    </source>
</evidence>
<dbReference type="InterPro" id="IPR045025">
    <property type="entry name" value="HACL1-like"/>
</dbReference>
<comment type="cofactor">
    <cofactor evidence="14 15">
        <name>[4Fe-4S] cluster</name>
        <dbReference type="ChEBI" id="CHEBI:49883"/>
    </cofactor>
    <text evidence="14 15">Binds 2 [4Fe-4S] clusters. In this family the first cluster has a non-standard and varying [4Fe-4S] binding motif CX(2)CX(2)CX(4-5)CP.</text>
</comment>
<feature type="binding site" evidence="15">
    <location>
        <position position="616"/>
    </location>
    <ligand>
        <name>[4Fe-4S] cluster</name>
        <dbReference type="ChEBI" id="CHEBI:49883"/>
        <label>2</label>
    </ligand>
</feature>
<feature type="binding site" evidence="15">
    <location>
        <position position="587"/>
    </location>
    <ligand>
        <name>[4Fe-4S] cluster</name>
        <dbReference type="ChEBI" id="CHEBI:49883"/>
        <label>1</label>
    </ligand>
</feature>
<feature type="domain" description="4Fe-4S ferredoxin-type" evidence="16">
    <location>
        <begin position="571"/>
        <end position="598"/>
    </location>
</feature>
<dbReference type="GO" id="GO:0030976">
    <property type="term" value="F:thiamine pyrophosphate binding"/>
    <property type="evidence" value="ECO:0007669"/>
    <property type="project" value="InterPro"/>
</dbReference>
<name>I4C3C9_DESTA</name>
<dbReference type="GO" id="GO:0051539">
    <property type="term" value="F:4 iron, 4 sulfur cluster binding"/>
    <property type="evidence" value="ECO:0007669"/>
    <property type="project" value="UniProtKB-UniRule"/>
</dbReference>
<dbReference type="Pfam" id="PF00037">
    <property type="entry name" value="Fer4"/>
    <property type="match status" value="1"/>
</dbReference>
<keyword evidence="6 14" id="KW-0004">4Fe-4S</keyword>
<comment type="subunit">
    <text evidence="2">Heterodimer of the IorA and IorB subunits.</text>
</comment>
<evidence type="ECO:0000256" key="11">
    <source>
        <dbReference type="ARBA" id="ARBA00023014"/>
    </source>
</evidence>
<gene>
    <name evidence="17" type="ordered locus">Desti_1357</name>
</gene>
<feature type="domain" description="4Fe-4S ferredoxin-type" evidence="16">
    <location>
        <begin position="607"/>
        <end position="636"/>
    </location>
</feature>
<evidence type="ECO:0000256" key="3">
    <source>
        <dbReference type="ARBA" id="ARBA00012812"/>
    </source>
</evidence>
<sequence length="636" mass="68262">MPLLNLNEPGKEVLFMGNEAIARGALEAGVQVATAYPGNPSSEIIASLAGVAPEQGMYVEWSVNEKVALEIAAAAACSNMNALVAMKQNGLNVASDFLLNLNLTGIRGALVMVVADDPSGISSTNEEDSRIYAKLADIPLLEPSTFQEAKEMTLQAFDLSRRIGNVVMIRSVTRISHARGNVVLGPLPAVLPSPHFDTSKPFCPMPSSASHPVLHRRFSQAEVILQDSAFNFYEGPDNPELIVITCGAGWFFAKEAVELLGLEATTGILKIGTTWPLPKELLFKTLKRTEKVLFLEEVDPVLENNVASLYAFHNRQLPAIEFMGKNSGHIPSTGELSPELVLRVLSKISGAPLPHHDEEYAVRAQEALADYAPSRSLAFCAGCPHRSSLWAIKKALILDGRDAVLFGDIGCYSLGIFSTGFFQLKTLHAMGSGTGMACGFGKFAELGVTQPSLAVCGDSTFFHAVVPGLINAVHSGSHFLLIVLDNSATAMTGFQPHPGSPVSAMGTPAVSIPIEDVCRSIGMDTTIRDPFDLEETSRTIFDLIQEQSGPKALVLRHECALVSARKGKPRYKLRVDPEKCIGENCGCDRLCTRVFKCPGLIWDKASAKSKIDEAICAGCGVCADICPARAIIREEA</sequence>
<organism evidence="17 18">
    <name type="scientific">Desulfomonile tiedjei (strain ATCC 49306 / DSM 6799 / DCB-1)</name>
    <dbReference type="NCBI Taxonomy" id="706587"/>
    <lineage>
        <taxon>Bacteria</taxon>
        <taxon>Pseudomonadati</taxon>
        <taxon>Thermodesulfobacteriota</taxon>
        <taxon>Desulfomonilia</taxon>
        <taxon>Desulfomonilales</taxon>
        <taxon>Desulfomonilaceae</taxon>
        <taxon>Desulfomonile</taxon>
    </lineage>
</organism>
<evidence type="ECO:0000256" key="1">
    <source>
        <dbReference type="ARBA" id="ARBA00002995"/>
    </source>
</evidence>
<dbReference type="KEGG" id="dti:Desti_1357"/>
<dbReference type="GO" id="GO:0046872">
    <property type="term" value="F:metal ion binding"/>
    <property type="evidence" value="ECO:0007669"/>
    <property type="project" value="UniProtKB-UniRule"/>
</dbReference>
<dbReference type="PANTHER" id="PTHR43710">
    <property type="entry name" value="2-HYDROXYACYL-COA LYASE"/>
    <property type="match status" value="1"/>
</dbReference>
<feature type="binding site" evidence="15">
    <location>
        <position position="626"/>
    </location>
    <ligand>
        <name>[4Fe-4S] cluster</name>
        <dbReference type="ChEBI" id="CHEBI:49883"/>
        <label>1</label>
    </ligand>
</feature>
<dbReference type="OrthoDB" id="9804603at2"/>
<protein>
    <recommendedName>
        <fullName evidence="4 14">Indolepyruvate oxidoreductase subunit IorA</fullName>
        <shortName evidence="14">IOR</shortName>
        <ecNumber evidence="3 14">1.2.7.8</ecNumber>
    </recommendedName>
    <alternativeName>
        <fullName evidence="12 14">Indolepyruvate ferredoxin oxidoreductase subunit alpha</fullName>
    </alternativeName>
</protein>
<dbReference type="GO" id="GO:0044281">
    <property type="term" value="P:small molecule metabolic process"/>
    <property type="evidence" value="ECO:0007669"/>
    <property type="project" value="UniProtKB-ARBA"/>
</dbReference>
<dbReference type="SUPFAM" id="SSF52518">
    <property type="entry name" value="Thiamin diphosphate-binding fold (THDP-binding)"/>
    <property type="match status" value="2"/>
</dbReference>
<dbReference type="eggNOG" id="COG4231">
    <property type="taxonomic scope" value="Bacteria"/>
</dbReference>
<dbReference type="PROSITE" id="PS00198">
    <property type="entry name" value="4FE4S_FER_1"/>
    <property type="match status" value="1"/>
</dbReference>
<dbReference type="InterPro" id="IPR017900">
    <property type="entry name" value="4Fe4S_Fe_S_CS"/>
</dbReference>
<keyword evidence="11 14" id="KW-0411">Iron-sulfur</keyword>
<dbReference type="Pfam" id="PF01855">
    <property type="entry name" value="POR_N"/>
    <property type="match status" value="1"/>
</dbReference>
<dbReference type="PROSITE" id="PS51379">
    <property type="entry name" value="4FE4S_FER_2"/>
    <property type="match status" value="2"/>
</dbReference>
<feature type="binding site" evidence="15">
    <location>
        <position position="619"/>
    </location>
    <ligand>
        <name>[4Fe-4S] cluster</name>
        <dbReference type="ChEBI" id="CHEBI:49883"/>
        <label>2</label>
    </ligand>
</feature>
<dbReference type="AlphaFoldDB" id="I4C3C9"/>
<evidence type="ECO:0000256" key="15">
    <source>
        <dbReference type="PIRSR" id="PIRSR006439-50"/>
    </source>
</evidence>
<dbReference type="CDD" id="cd07034">
    <property type="entry name" value="TPP_PYR_PFOR_IOR-alpha_like"/>
    <property type="match status" value="1"/>
</dbReference>
<feature type="binding site" evidence="15">
    <location>
        <position position="580"/>
    </location>
    <ligand>
        <name>[4Fe-4S] cluster</name>
        <dbReference type="ChEBI" id="CHEBI:49883"/>
        <label>1</label>
    </ligand>
</feature>
<evidence type="ECO:0000256" key="10">
    <source>
        <dbReference type="ARBA" id="ARBA00023004"/>
    </source>
</evidence>
<evidence type="ECO:0000256" key="8">
    <source>
        <dbReference type="ARBA" id="ARBA00022982"/>
    </source>
</evidence>
<dbReference type="RefSeq" id="WP_014809221.1">
    <property type="nucleotide sequence ID" value="NC_018025.1"/>
</dbReference>
<reference evidence="18" key="1">
    <citation type="submission" date="2012-06" db="EMBL/GenBank/DDBJ databases">
        <title>Complete sequence of chromosome of Desulfomonile tiedjei DSM 6799.</title>
        <authorList>
            <person name="Lucas S."/>
            <person name="Copeland A."/>
            <person name="Lapidus A."/>
            <person name="Glavina del Rio T."/>
            <person name="Dalin E."/>
            <person name="Tice H."/>
            <person name="Bruce D."/>
            <person name="Goodwin L."/>
            <person name="Pitluck S."/>
            <person name="Peters L."/>
            <person name="Ovchinnikova G."/>
            <person name="Zeytun A."/>
            <person name="Lu M."/>
            <person name="Kyrpides N."/>
            <person name="Mavromatis K."/>
            <person name="Ivanova N."/>
            <person name="Brettin T."/>
            <person name="Detter J.C."/>
            <person name="Han C."/>
            <person name="Larimer F."/>
            <person name="Land M."/>
            <person name="Hauser L."/>
            <person name="Markowitz V."/>
            <person name="Cheng J.-F."/>
            <person name="Hugenholtz P."/>
            <person name="Woyke T."/>
            <person name="Wu D."/>
            <person name="Spring S."/>
            <person name="Schroeder M."/>
            <person name="Brambilla E."/>
            <person name="Klenk H.-P."/>
            <person name="Eisen J.A."/>
        </authorList>
    </citation>
    <scope>NUCLEOTIDE SEQUENCE [LARGE SCALE GENOMIC DNA]</scope>
    <source>
        <strain evidence="18">ATCC 49306 / DSM 6799 / DCB-1</strain>
    </source>
</reference>
<evidence type="ECO:0000256" key="9">
    <source>
        <dbReference type="ARBA" id="ARBA00023002"/>
    </source>
</evidence>
<feature type="binding site" evidence="15">
    <location>
        <position position="591"/>
    </location>
    <ligand>
        <name>[4Fe-4S] cluster</name>
        <dbReference type="ChEBI" id="CHEBI:49883"/>
        <label>1</label>
    </ligand>
</feature>
<evidence type="ECO:0000313" key="17">
    <source>
        <dbReference type="EMBL" id="AFM24070.1"/>
    </source>
</evidence>
<proteinExistence type="predicted"/>
<dbReference type="EMBL" id="CP003360">
    <property type="protein sequence ID" value="AFM24070.1"/>
    <property type="molecule type" value="Genomic_DNA"/>
</dbReference>
<dbReference type="GO" id="GO:0043805">
    <property type="term" value="F:indolepyruvate ferredoxin oxidoreductase activity"/>
    <property type="evidence" value="ECO:0007669"/>
    <property type="project" value="UniProtKB-UniRule"/>
</dbReference>
<evidence type="ECO:0000256" key="4">
    <source>
        <dbReference type="ARBA" id="ARBA00017710"/>
    </source>
</evidence>
<keyword evidence="18" id="KW-1185">Reference proteome</keyword>
<keyword evidence="7 14" id="KW-0479">Metal-binding</keyword>
<evidence type="ECO:0000256" key="14">
    <source>
        <dbReference type="PIRNR" id="PIRNR006439"/>
    </source>
</evidence>
<comment type="catalytic activity">
    <reaction evidence="13 14">
        <text>indole-3-pyruvate + 2 oxidized [2Fe-2S]-[ferredoxin] + CoA = (indol-3-yl)acetyl-CoA + 2 reduced [2Fe-2S]-[ferredoxin] + CO2 + H(+)</text>
        <dbReference type="Rhea" id="RHEA:12645"/>
        <dbReference type="Rhea" id="RHEA-COMP:10000"/>
        <dbReference type="Rhea" id="RHEA-COMP:10001"/>
        <dbReference type="ChEBI" id="CHEBI:15378"/>
        <dbReference type="ChEBI" id="CHEBI:16526"/>
        <dbReference type="ChEBI" id="CHEBI:17640"/>
        <dbReference type="ChEBI" id="CHEBI:33737"/>
        <dbReference type="ChEBI" id="CHEBI:33738"/>
        <dbReference type="ChEBI" id="CHEBI:57271"/>
        <dbReference type="ChEBI" id="CHEBI:57287"/>
        <dbReference type="EC" id="1.2.7.8"/>
    </reaction>
</comment>
<dbReference type="Gene3D" id="3.40.50.970">
    <property type="match status" value="2"/>
</dbReference>
<dbReference type="InterPro" id="IPR002880">
    <property type="entry name" value="Pyrv_Fd/Flavodoxin_OxRdtase_N"/>
</dbReference>
<dbReference type="InterPro" id="IPR029061">
    <property type="entry name" value="THDP-binding"/>
</dbReference>
<dbReference type="PATRIC" id="fig|706587.4.peg.1556"/>
<keyword evidence="5 14" id="KW-0813">Transport</keyword>
<keyword evidence="10 14" id="KW-0408">Iron</keyword>
<dbReference type="Gene3D" id="3.40.50.920">
    <property type="match status" value="1"/>
</dbReference>
<dbReference type="HOGENOM" id="CLU_017727_0_0_7"/>
<dbReference type="FunFam" id="3.40.50.970:FF:000039">
    <property type="entry name" value="Indolepyruvate oxidoreductase subunit IorA"/>
    <property type="match status" value="1"/>
</dbReference>
<dbReference type="PIRSF" id="PIRSF006439">
    <property type="entry name" value="Indolepyruvate_ferr_oxidored"/>
    <property type="match status" value="1"/>
</dbReference>